<evidence type="ECO:0000256" key="5">
    <source>
        <dbReference type="SAM" id="MobiDB-lite"/>
    </source>
</evidence>
<evidence type="ECO:0000256" key="6">
    <source>
        <dbReference type="SAM" id="Phobius"/>
    </source>
</evidence>
<dbReference type="InterPro" id="IPR011701">
    <property type="entry name" value="MFS"/>
</dbReference>
<feature type="transmembrane region" description="Helical" evidence="6">
    <location>
        <begin position="316"/>
        <end position="339"/>
    </location>
</feature>
<dbReference type="SUPFAM" id="SSF103473">
    <property type="entry name" value="MFS general substrate transporter"/>
    <property type="match status" value="1"/>
</dbReference>
<dbReference type="GO" id="GO:0005886">
    <property type="term" value="C:plasma membrane"/>
    <property type="evidence" value="ECO:0007669"/>
    <property type="project" value="TreeGrafter"/>
</dbReference>
<dbReference type="InterPro" id="IPR036259">
    <property type="entry name" value="MFS_trans_sf"/>
</dbReference>
<comment type="subcellular location">
    <subcellularLocation>
        <location evidence="1">Membrane</location>
        <topology evidence="1">Multi-pass membrane protein</topology>
    </subcellularLocation>
</comment>
<evidence type="ECO:0000256" key="2">
    <source>
        <dbReference type="ARBA" id="ARBA00022692"/>
    </source>
</evidence>
<feature type="transmembrane region" description="Helical" evidence="6">
    <location>
        <begin position="43"/>
        <end position="68"/>
    </location>
</feature>
<evidence type="ECO:0000256" key="4">
    <source>
        <dbReference type="ARBA" id="ARBA00023136"/>
    </source>
</evidence>
<feature type="transmembrane region" description="Helical" evidence="6">
    <location>
        <begin position="199"/>
        <end position="219"/>
    </location>
</feature>
<evidence type="ECO:0000256" key="3">
    <source>
        <dbReference type="ARBA" id="ARBA00022989"/>
    </source>
</evidence>
<feature type="transmembrane region" description="Helical" evidence="6">
    <location>
        <begin position="80"/>
        <end position="105"/>
    </location>
</feature>
<accession>A0AA38PEK2</accession>
<proteinExistence type="predicted"/>
<reference evidence="7" key="1">
    <citation type="submission" date="2022-08" db="EMBL/GenBank/DDBJ databases">
        <authorList>
            <consortium name="DOE Joint Genome Institute"/>
            <person name="Min B."/>
            <person name="Riley R."/>
            <person name="Sierra-Patev S."/>
            <person name="Naranjo-Ortiz M."/>
            <person name="Looney B."/>
            <person name="Konkel Z."/>
            <person name="Slot J.C."/>
            <person name="Sakamoto Y."/>
            <person name="Steenwyk J.L."/>
            <person name="Rokas A."/>
            <person name="Carro J."/>
            <person name="Camarero S."/>
            <person name="Ferreira P."/>
            <person name="Molpeceres G."/>
            <person name="Ruiz-Duenas F.J."/>
            <person name="Serrano A."/>
            <person name="Henrissat B."/>
            <person name="Drula E."/>
            <person name="Hughes K.W."/>
            <person name="Mata J.L."/>
            <person name="Ishikawa N.K."/>
            <person name="Vargas-Isla R."/>
            <person name="Ushijima S."/>
            <person name="Smith C.A."/>
            <person name="Ahrendt S."/>
            <person name="Andreopoulos W."/>
            <person name="He G."/>
            <person name="Labutti K."/>
            <person name="Lipzen A."/>
            <person name="Ng V."/>
            <person name="Sandor L."/>
            <person name="Barry K."/>
            <person name="Martinez A.T."/>
            <person name="Xiao Y."/>
            <person name="Gibbons J.G."/>
            <person name="Terashima K."/>
            <person name="Hibbett D.S."/>
            <person name="Grigoriev I.V."/>
        </authorList>
    </citation>
    <scope>NUCLEOTIDE SEQUENCE</scope>
    <source>
        <strain evidence="7">TFB9207</strain>
    </source>
</reference>
<evidence type="ECO:0000256" key="1">
    <source>
        <dbReference type="ARBA" id="ARBA00004141"/>
    </source>
</evidence>
<feature type="region of interest" description="Disordered" evidence="5">
    <location>
        <begin position="1"/>
        <end position="31"/>
    </location>
</feature>
<feature type="compositionally biased region" description="Polar residues" evidence="5">
    <location>
        <begin position="1"/>
        <end position="11"/>
    </location>
</feature>
<keyword evidence="8" id="KW-1185">Reference proteome</keyword>
<sequence>MSHLPQETTPLLPSADSVQEPDHPSPNGDNEIGSAITIRNLEYHVVLLFLSCYSLLPFFVSGSFLPAIPSISEDLETSDSILSLLSSASSIAAGVGSHFGAAYLLNGCGPSSIHLTGVFFLTIGSFGMAFSRTIPQLTLWRFVQTFGAGPGLSVSPNTKHVEERHRTRVSLVTSLLGPTVAPAFGGLISHYISWQSNQIILGIWGAAICTCIVLFPAMSGEERIRETNRTEPSKVDGLQGELRSLEELVDSKKLAMDDSDSLAREELLPSEQESLASPSQSTIETVFPMSVAVIEQGKGRCFEFLDTVRLLMRPDVLVVIIAEALVLFAGQALMTPLSVTVGARYEDTNGALGVCFLSSGLGHCISASIETYIFRCIQHRIVARRPNSQVGSSDLESRPEDRLITAVFASTTLVPLTVLGVGLATVYVQGTIGVMFNAMFLFVNSVGVTLVLGPSAKYLVEVMHEKDEMGTTAVSTLRTYLTSLGVTIIMPMIDNLGLLRTNLFFALLVWIASGYVVVNVCSSGAPLAIEGGAVEVLGRTGKG</sequence>
<dbReference type="EMBL" id="MU806045">
    <property type="protein sequence ID" value="KAJ3841286.1"/>
    <property type="molecule type" value="Genomic_DNA"/>
</dbReference>
<feature type="transmembrane region" description="Helical" evidence="6">
    <location>
        <begin position="434"/>
        <end position="452"/>
    </location>
</feature>
<keyword evidence="4 6" id="KW-0472">Membrane</keyword>
<dbReference type="Proteomes" id="UP001163846">
    <property type="component" value="Unassembled WGS sequence"/>
</dbReference>
<organism evidence="7 8">
    <name type="scientific">Lentinula raphanica</name>
    <dbReference type="NCBI Taxonomy" id="153919"/>
    <lineage>
        <taxon>Eukaryota</taxon>
        <taxon>Fungi</taxon>
        <taxon>Dikarya</taxon>
        <taxon>Basidiomycota</taxon>
        <taxon>Agaricomycotina</taxon>
        <taxon>Agaricomycetes</taxon>
        <taxon>Agaricomycetidae</taxon>
        <taxon>Agaricales</taxon>
        <taxon>Marasmiineae</taxon>
        <taxon>Omphalotaceae</taxon>
        <taxon>Lentinula</taxon>
    </lineage>
</organism>
<feature type="transmembrane region" description="Helical" evidence="6">
    <location>
        <begin position="403"/>
        <end position="428"/>
    </location>
</feature>
<dbReference type="PANTHER" id="PTHR23502">
    <property type="entry name" value="MAJOR FACILITATOR SUPERFAMILY"/>
    <property type="match status" value="1"/>
</dbReference>
<dbReference type="Gene3D" id="1.20.1250.20">
    <property type="entry name" value="MFS general substrate transporter like domains"/>
    <property type="match status" value="1"/>
</dbReference>
<gene>
    <name evidence="7" type="ORF">F5878DRAFT_670612</name>
</gene>
<dbReference type="GO" id="GO:0022857">
    <property type="term" value="F:transmembrane transporter activity"/>
    <property type="evidence" value="ECO:0007669"/>
    <property type="project" value="InterPro"/>
</dbReference>
<name>A0AA38PEK2_9AGAR</name>
<keyword evidence="2 6" id="KW-0812">Transmembrane</keyword>
<keyword evidence="3 6" id="KW-1133">Transmembrane helix</keyword>
<feature type="transmembrane region" description="Helical" evidence="6">
    <location>
        <begin position="169"/>
        <end position="193"/>
    </location>
</feature>
<comment type="caution">
    <text evidence="7">The sequence shown here is derived from an EMBL/GenBank/DDBJ whole genome shotgun (WGS) entry which is preliminary data.</text>
</comment>
<evidence type="ECO:0000313" key="7">
    <source>
        <dbReference type="EMBL" id="KAJ3841286.1"/>
    </source>
</evidence>
<evidence type="ECO:0000313" key="8">
    <source>
        <dbReference type="Proteomes" id="UP001163846"/>
    </source>
</evidence>
<dbReference type="Pfam" id="PF07690">
    <property type="entry name" value="MFS_1"/>
    <property type="match status" value="1"/>
</dbReference>
<feature type="transmembrane region" description="Helical" evidence="6">
    <location>
        <begin position="499"/>
        <end position="518"/>
    </location>
</feature>
<feature type="transmembrane region" description="Helical" evidence="6">
    <location>
        <begin position="351"/>
        <end position="374"/>
    </location>
</feature>
<feature type="transmembrane region" description="Helical" evidence="6">
    <location>
        <begin position="111"/>
        <end position="131"/>
    </location>
</feature>
<protein>
    <submittedName>
        <fullName evidence="7">Major facilitator superfamily domain-containing protein</fullName>
    </submittedName>
</protein>
<dbReference type="PANTHER" id="PTHR23502:SF64">
    <property type="entry name" value="TRANSPORTER, PUTATIVE (AFU_ORTHOLOGUE AFUA_3G11760)-RELATED"/>
    <property type="match status" value="1"/>
</dbReference>
<dbReference type="AlphaFoldDB" id="A0AA38PEK2"/>